<feature type="region of interest" description="Disordered" evidence="1">
    <location>
        <begin position="629"/>
        <end position="655"/>
    </location>
</feature>
<evidence type="ECO:0000259" key="2">
    <source>
        <dbReference type="PROSITE" id="PS50802"/>
    </source>
</evidence>
<feature type="region of interest" description="Disordered" evidence="1">
    <location>
        <begin position="752"/>
        <end position="787"/>
    </location>
</feature>
<dbReference type="Gene3D" id="3.60.10.10">
    <property type="entry name" value="Endonuclease/exonuclease/phosphatase"/>
    <property type="match status" value="1"/>
</dbReference>
<protein>
    <submittedName>
        <fullName evidence="3">OTU domain-containing protein</fullName>
    </submittedName>
</protein>
<reference evidence="4" key="1">
    <citation type="journal article" date="2017" name="bioRxiv">
        <title>Comparative analysis of the genomes of Stylophora pistillata and Acropora digitifera provides evidence for extensive differences between species of corals.</title>
        <authorList>
            <person name="Voolstra C.R."/>
            <person name="Li Y."/>
            <person name="Liew Y.J."/>
            <person name="Baumgarten S."/>
            <person name="Zoccola D."/>
            <person name="Flot J.-F."/>
            <person name="Tambutte S."/>
            <person name="Allemand D."/>
            <person name="Aranda M."/>
        </authorList>
    </citation>
    <scope>NUCLEOTIDE SEQUENCE [LARGE SCALE GENOMIC DNA]</scope>
</reference>
<dbReference type="GO" id="GO:0004843">
    <property type="term" value="F:cysteine-type deubiquitinase activity"/>
    <property type="evidence" value="ECO:0007669"/>
    <property type="project" value="TreeGrafter"/>
</dbReference>
<dbReference type="InterPro" id="IPR038765">
    <property type="entry name" value="Papain-like_cys_pep_sf"/>
</dbReference>
<dbReference type="GO" id="GO:0016579">
    <property type="term" value="P:protein deubiquitination"/>
    <property type="evidence" value="ECO:0007669"/>
    <property type="project" value="TreeGrafter"/>
</dbReference>
<dbReference type="PROSITE" id="PS50802">
    <property type="entry name" value="OTU"/>
    <property type="match status" value="1"/>
</dbReference>
<dbReference type="InterPro" id="IPR027417">
    <property type="entry name" value="P-loop_NTPase"/>
</dbReference>
<evidence type="ECO:0000256" key="1">
    <source>
        <dbReference type="SAM" id="MobiDB-lite"/>
    </source>
</evidence>
<dbReference type="Gene3D" id="3.90.70.80">
    <property type="match status" value="2"/>
</dbReference>
<feature type="compositionally biased region" description="Basic and acidic residues" evidence="1">
    <location>
        <begin position="225"/>
        <end position="235"/>
    </location>
</feature>
<name>A0A2B4REI7_STYPI</name>
<dbReference type="InterPro" id="IPR050704">
    <property type="entry name" value="Peptidase_C85-like"/>
</dbReference>
<sequence>PDGTDLFHFVHGHQTWTEYLTHMEQDGAWGDHVILCSAANFFETCIRVVSSLSHSRDVIITPHCPVDDSKPLVLGHIHELHYVSLQPAQDVIPFYVLARGEFALEAYQRGLQSGRTFDKRTKILLIGQDSVGKTSLGKNLRGENFNPREPSTDGVKMMPAVKNAGLGAWRNPAFLESTSPFDFKCAELVTKELLSSSPKVKDAELGARRNPVSLESTSAKLVAKKLPDSSPKVKDAGSGAMRNPASLKSTSTDDPKSAELFSNELLSSSPEKSNSALQFTEESFRDESTKAKKAKEESVVKESRTEELRGDDLTHEEVYRNTTESKEVSIMRDILQMQSNKDRSQQSDLSMDLRKTAADKGFVVFDNPASGNCMFYTLSHQLQITKGIKISHSQLRCDLVQFLERYPNLNDGTELFTFVYGYRSWIDYLRSMEKDGTWGDHVILYAAANCYKTCIRVISSLGCEVMISPNHPTVINTNPFVVGHIHERHYVSLLSRQGLATLNGVKSDEQDFSDNPPHWNKNILLTTIIHLTLMMTSAQVVETGDVHPLPGPAKVINTSTIGIPKKLKSNMKIVHLNVRSLKSREHFQLVEDAIIQNGFDIFTISETWLDTWVTDQSIEIPGYQGFRQDRGPLKSGADNNDDEVGVDEEDEDSDTSLKLFMKRGNGQKQKKPGRKAKWCPRALDDLTAALTQKIASGIQRFKKDQGLGKWFTTLFEVVKTRESCQPNLALEPSASSSPSDLSVEISDDNVKEKEPFVPIKTKRRQSSKERLDSATTEDIDTKDDPEIKYDDNGDNLLAAMLPVPVTKPTSDPCCAASTVVANPVQSLRHAIETVTPKLAKGVRMDGERIIKLSGQGSVYIRCLEPFEEVDRDEDEEELMTPSCTQFTGDL</sequence>
<feature type="compositionally biased region" description="Basic and acidic residues" evidence="1">
    <location>
        <begin position="282"/>
        <end position="298"/>
    </location>
</feature>
<evidence type="ECO:0000313" key="4">
    <source>
        <dbReference type="Proteomes" id="UP000225706"/>
    </source>
</evidence>
<dbReference type="CDD" id="cd22758">
    <property type="entry name" value="OTU_232R-like"/>
    <property type="match status" value="2"/>
</dbReference>
<feature type="compositionally biased region" description="Polar residues" evidence="1">
    <location>
        <begin position="264"/>
        <end position="281"/>
    </location>
</feature>
<dbReference type="AlphaFoldDB" id="A0A2B4REI7"/>
<gene>
    <name evidence="3" type="ORF">AWC38_SpisGene20533</name>
</gene>
<dbReference type="InterPro" id="IPR003323">
    <property type="entry name" value="OTU_dom"/>
</dbReference>
<comment type="caution">
    <text evidence="3">The sequence shown here is derived from an EMBL/GenBank/DDBJ whole genome shotgun (WGS) entry which is preliminary data.</text>
</comment>
<evidence type="ECO:0000313" key="3">
    <source>
        <dbReference type="EMBL" id="PFX15243.1"/>
    </source>
</evidence>
<dbReference type="EMBL" id="LSMT01000668">
    <property type="protein sequence ID" value="PFX15243.1"/>
    <property type="molecule type" value="Genomic_DNA"/>
</dbReference>
<keyword evidence="4" id="KW-1185">Reference proteome</keyword>
<feature type="compositionally biased region" description="Acidic residues" evidence="1">
    <location>
        <begin position="639"/>
        <end position="654"/>
    </location>
</feature>
<proteinExistence type="predicted"/>
<dbReference type="Pfam" id="PF02338">
    <property type="entry name" value="OTU"/>
    <property type="match status" value="1"/>
</dbReference>
<dbReference type="OrthoDB" id="5988114at2759"/>
<feature type="non-terminal residue" evidence="3">
    <location>
        <position position="1"/>
    </location>
</feature>
<dbReference type="InterPro" id="IPR036691">
    <property type="entry name" value="Endo/exonu/phosph_ase_sf"/>
</dbReference>
<feature type="region of interest" description="Disordered" evidence="1">
    <location>
        <begin position="216"/>
        <end position="298"/>
    </location>
</feature>
<dbReference type="PANTHER" id="PTHR12419:SF11">
    <property type="entry name" value="OTU DOMAIN-CONTAINING PROTEIN DDB_G0284757"/>
    <property type="match status" value="1"/>
</dbReference>
<dbReference type="Gene3D" id="3.40.50.300">
    <property type="entry name" value="P-loop containing nucleotide triphosphate hydrolases"/>
    <property type="match status" value="1"/>
</dbReference>
<feature type="domain" description="OTU" evidence="2">
    <location>
        <begin position="362"/>
        <end position="496"/>
    </location>
</feature>
<organism evidence="3 4">
    <name type="scientific">Stylophora pistillata</name>
    <name type="common">Smooth cauliflower coral</name>
    <dbReference type="NCBI Taxonomy" id="50429"/>
    <lineage>
        <taxon>Eukaryota</taxon>
        <taxon>Metazoa</taxon>
        <taxon>Cnidaria</taxon>
        <taxon>Anthozoa</taxon>
        <taxon>Hexacorallia</taxon>
        <taxon>Scleractinia</taxon>
        <taxon>Astrocoeniina</taxon>
        <taxon>Pocilloporidae</taxon>
        <taxon>Stylophora</taxon>
    </lineage>
</organism>
<dbReference type="SUPFAM" id="SSF54001">
    <property type="entry name" value="Cysteine proteinases"/>
    <property type="match status" value="2"/>
</dbReference>
<dbReference type="Proteomes" id="UP000225706">
    <property type="component" value="Unassembled WGS sequence"/>
</dbReference>
<dbReference type="PANTHER" id="PTHR12419">
    <property type="entry name" value="OTU DOMAIN CONTAINING PROTEIN"/>
    <property type="match status" value="1"/>
</dbReference>
<accession>A0A2B4REI7</accession>